<evidence type="ECO:0000259" key="15">
    <source>
        <dbReference type="Pfam" id="PF01494"/>
    </source>
</evidence>
<feature type="domain" description="FAD-binding" evidence="15">
    <location>
        <begin position="48"/>
        <end position="382"/>
    </location>
</feature>
<evidence type="ECO:0000256" key="1">
    <source>
        <dbReference type="ARBA" id="ARBA00004198"/>
    </source>
</evidence>
<protein>
    <recommendedName>
        <fullName evidence="15">FAD-binding domain-containing protein</fullName>
    </recommendedName>
</protein>
<comment type="function">
    <text evidence="13">Protein transport. Regulator of membrane traffic from the Golgi apparatus towards the endoplasmic reticulum (ER).</text>
</comment>
<evidence type="ECO:0000256" key="14">
    <source>
        <dbReference type="SAM" id="MobiDB-lite"/>
    </source>
</evidence>
<dbReference type="GO" id="GO:0000139">
    <property type="term" value="C:Golgi membrane"/>
    <property type="evidence" value="ECO:0007669"/>
    <property type="project" value="UniProtKB-SubCell"/>
</dbReference>
<organism evidence="16 17">
    <name type="scientific">Trapa natans</name>
    <name type="common">Water chestnut</name>
    <dbReference type="NCBI Taxonomy" id="22666"/>
    <lineage>
        <taxon>Eukaryota</taxon>
        <taxon>Viridiplantae</taxon>
        <taxon>Streptophyta</taxon>
        <taxon>Embryophyta</taxon>
        <taxon>Tracheophyta</taxon>
        <taxon>Spermatophyta</taxon>
        <taxon>Magnoliopsida</taxon>
        <taxon>eudicotyledons</taxon>
        <taxon>Gunneridae</taxon>
        <taxon>Pentapetalae</taxon>
        <taxon>rosids</taxon>
        <taxon>malvids</taxon>
        <taxon>Myrtales</taxon>
        <taxon>Lythraceae</taxon>
        <taxon>Trapa</taxon>
    </lineage>
</organism>
<dbReference type="PROSITE" id="PS51421">
    <property type="entry name" value="RAS"/>
    <property type="match status" value="1"/>
</dbReference>
<keyword evidence="4" id="KW-0931">ER-Golgi transport</keyword>
<name>A0AAN7MGI3_TRANT</name>
<dbReference type="InterPro" id="IPR002938">
    <property type="entry name" value="FAD-bd"/>
</dbReference>
<dbReference type="GO" id="GO:0005525">
    <property type="term" value="F:GTP binding"/>
    <property type="evidence" value="ECO:0007669"/>
    <property type="project" value="UniProtKB-KW"/>
</dbReference>
<evidence type="ECO:0000256" key="3">
    <source>
        <dbReference type="ARBA" id="ARBA00022741"/>
    </source>
</evidence>
<sequence>MAAASSLSLHNWSQALPLRRNRFPRVENHTKFTRLRTIRAGGEVLKEDIVVVGAGIAGLATSLSLHRLGMKSLVLEQAESLRTGGTSLTLFKNGWQVLDEMGIGDDLRPHFLEIQGMIVKSSGGKELRSFRFKDEDKSQEVRPVERRVLLETFESHLPPDTIRFSSEVSSINKTRNGETLLELVDGTRVSAKIVIGCDGIRSPVARWLGFSKPYYVGHVAIRGLAYYPDGHTLQPNVTYVYGRGSRAGYVPVSPTKVYWFLCFNSPSPGPRITDPSVLKEQSRQMTMDWPIDLQDIINHTPDDMIIRTPLVDRWLWPSISPPASSGSVVVVGDAWHPMTPNLGQGACCALEDSLVLAGKLAGAVSGSIKEALRSYERERWARIFPLTVRANLVGAVLQLENPMNSSPFLLPATILEFGPDPCRGSNVLRFFTSDYLFKLLLIGDSGVGKSCLLLRFADDSYLESYISTIGVDFKIRTVEQDGKTIKLQIWDTAGQERFRTITSSYYRGAHGIIVVYDVTDQESFNNVKQWLSEIDRYASENVNKLLVGNKCDLTAQKVVSSEAAKAFADEIGIPFMETSAKDSTNVEQAFMAMAASIKNRMASQPVNSVRPPTVNIRGQPVNQKAGCCST</sequence>
<dbReference type="AlphaFoldDB" id="A0AAN7MGI3"/>
<proteinExistence type="inferred from homology"/>
<gene>
    <name evidence="16" type="ORF">SAY86_029136</name>
</gene>
<dbReference type="SMART" id="SM00173">
    <property type="entry name" value="RAS"/>
    <property type="match status" value="1"/>
</dbReference>
<keyword evidence="9" id="KW-0449">Lipoprotein</keyword>
<evidence type="ECO:0000256" key="5">
    <source>
        <dbReference type="ARBA" id="ARBA00023002"/>
    </source>
</evidence>
<comment type="similarity">
    <text evidence="11">Belongs to the 3-hydroxybenzoate 6-hydroxylase family.</text>
</comment>
<evidence type="ECO:0000313" key="17">
    <source>
        <dbReference type="Proteomes" id="UP001346149"/>
    </source>
</evidence>
<evidence type="ECO:0000256" key="12">
    <source>
        <dbReference type="ARBA" id="ARBA00037794"/>
    </source>
</evidence>
<dbReference type="EMBL" id="JAXQNO010000006">
    <property type="protein sequence ID" value="KAK4796810.1"/>
    <property type="molecule type" value="Genomic_DNA"/>
</dbReference>
<evidence type="ECO:0000256" key="10">
    <source>
        <dbReference type="ARBA" id="ARBA00023289"/>
    </source>
</evidence>
<keyword evidence="5" id="KW-0560">Oxidoreductase</keyword>
<dbReference type="SMART" id="SM00176">
    <property type="entry name" value="RAN"/>
    <property type="match status" value="1"/>
</dbReference>
<dbReference type="GO" id="GO:0004497">
    <property type="term" value="F:monooxygenase activity"/>
    <property type="evidence" value="ECO:0007669"/>
    <property type="project" value="UniProtKB-KW"/>
</dbReference>
<evidence type="ECO:0000256" key="6">
    <source>
        <dbReference type="ARBA" id="ARBA00023033"/>
    </source>
</evidence>
<dbReference type="PRINTS" id="PR00449">
    <property type="entry name" value="RASTRNSFRMNG"/>
</dbReference>
<dbReference type="Proteomes" id="UP001346149">
    <property type="component" value="Unassembled WGS sequence"/>
</dbReference>
<evidence type="ECO:0000256" key="2">
    <source>
        <dbReference type="ARBA" id="ARBA00006270"/>
    </source>
</evidence>
<keyword evidence="4" id="KW-0813">Transport</keyword>
<dbReference type="InterPro" id="IPR001806">
    <property type="entry name" value="Small_GTPase"/>
</dbReference>
<dbReference type="Pfam" id="PF01494">
    <property type="entry name" value="FAD_binding_3"/>
    <property type="match status" value="1"/>
</dbReference>
<dbReference type="NCBIfam" id="TIGR00231">
    <property type="entry name" value="small_GTP"/>
    <property type="match status" value="1"/>
</dbReference>
<evidence type="ECO:0000256" key="13">
    <source>
        <dbReference type="ARBA" id="ARBA00053550"/>
    </source>
</evidence>
<dbReference type="GO" id="GO:0071949">
    <property type="term" value="F:FAD binding"/>
    <property type="evidence" value="ECO:0007669"/>
    <property type="project" value="InterPro"/>
</dbReference>
<comment type="subcellular location">
    <subcellularLocation>
        <location evidence="12">Golgi apparatus membrane</location>
        <topology evidence="12">Lipid-anchor</topology>
    </subcellularLocation>
    <subcellularLocation>
        <location evidence="1">Golgi apparatus</location>
        <location evidence="1">trans-Golgi network membrane</location>
    </subcellularLocation>
</comment>
<comment type="caution">
    <text evidence="16">The sequence shown here is derived from an EMBL/GenBank/DDBJ whole genome shotgun (WGS) entry which is preliminary data.</text>
</comment>
<evidence type="ECO:0000256" key="7">
    <source>
        <dbReference type="ARBA" id="ARBA00023134"/>
    </source>
</evidence>
<evidence type="ECO:0000256" key="9">
    <source>
        <dbReference type="ARBA" id="ARBA00023288"/>
    </source>
</evidence>
<dbReference type="PROSITE" id="PS51420">
    <property type="entry name" value="RHO"/>
    <property type="match status" value="1"/>
</dbReference>
<evidence type="ECO:0000256" key="4">
    <source>
        <dbReference type="ARBA" id="ARBA00022892"/>
    </source>
</evidence>
<evidence type="ECO:0000313" key="16">
    <source>
        <dbReference type="EMBL" id="KAK4796810.1"/>
    </source>
</evidence>
<feature type="region of interest" description="Disordered" evidence="14">
    <location>
        <begin position="604"/>
        <end position="630"/>
    </location>
</feature>
<dbReference type="Gene3D" id="3.40.50.300">
    <property type="entry name" value="P-loop containing nucleotide triphosphate hydrolases"/>
    <property type="match status" value="1"/>
</dbReference>
<dbReference type="Gene3D" id="3.50.50.60">
    <property type="entry name" value="FAD/NAD(P)-binding domain"/>
    <property type="match status" value="1"/>
</dbReference>
<evidence type="ECO:0000256" key="8">
    <source>
        <dbReference type="ARBA" id="ARBA00023136"/>
    </source>
</evidence>
<keyword evidence="10" id="KW-0636">Prenylation</keyword>
<dbReference type="SUPFAM" id="SSF52540">
    <property type="entry name" value="P-loop containing nucleoside triphosphate hydrolases"/>
    <property type="match status" value="1"/>
</dbReference>
<dbReference type="SMART" id="SM00177">
    <property type="entry name" value="ARF"/>
    <property type="match status" value="1"/>
</dbReference>
<dbReference type="InterPro" id="IPR027417">
    <property type="entry name" value="P-loop_NTPase"/>
</dbReference>
<dbReference type="SMART" id="SM00174">
    <property type="entry name" value="RHO"/>
    <property type="match status" value="1"/>
</dbReference>
<dbReference type="InterPro" id="IPR044560">
    <property type="entry name" value="MOase"/>
</dbReference>
<dbReference type="PROSITE" id="PS51417">
    <property type="entry name" value="ARF"/>
    <property type="match status" value="1"/>
</dbReference>
<accession>A0AAN7MGI3</accession>
<dbReference type="PANTHER" id="PTHR45934:SF9">
    <property type="entry name" value="FAD_NAD(P)-BINDING OXIDOREDUCTASE FAMILY PROTEIN"/>
    <property type="match status" value="1"/>
</dbReference>
<comment type="similarity">
    <text evidence="2">Belongs to the small GTPase superfamily. Rab family.</text>
</comment>
<keyword evidence="3" id="KW-0547">Nucleotide-binding</keyword>
<keyword evidence="6" id="KW-0503">Monooxygenase</keyword>
<dbReference type="PANTHER" id="PTHR45934">
    <property type="entry name" value="FAD/NAD(P)-BINDING OXIDOREDUCTASE FAMILY PROTEIN"/>
    <property type="match status" value="1"/>
</dbReference>
<dbReference type="SUPFAM" id="SSF51905">
    <property type="entry name" value="FAD/NAD(P)-binding domain"/>
    <property type="match status" value="1"/>
</dbReference>
<dbReference type="InterPro" id="IPR005225">
    <property type="entry name" value="Small_GTP-bd"/>
</dbReference>
<dbReference type="InterPro" id="IPR036188">
    <property type="entry name" value="FAD/NAD-bd_sf"/>
</dbReference>
<keyword evidence="8" id="KW-0472">Membrane</keyword>
<dbReference type="GO" id="GO:0016192">
    <property type="term" value="P:vesicle-mediated transport"/>
    <property type="evidence" value="ECO:0007669"/>
    <property type="project" value="UniProtKB-KW"/>
</dbReference>
<dbReference type="FunFam" id="3.40.50.300:FF:000359">
    <property type="entry name" value="Small GTP-binding protein"/>
    <property type="match status" value="1"/>
</dbReference>
<evidence type="ECO:0000256" key="11">
    <source>
        <dbReference type="ARBA" id="ARBA00024018"/>
    </source>
</evidence>
<reference evidence="16 17" key="1">
    <citation type="journal article" date="2023" name="Hortic Res">
        <title>Pangenome of water caltrop reveals structural variations and asymmetric subgenome divergence after allopolyploidization.</title>
        <authorList>
            <person name="Zhang X."/>
            <person name="Chen Y."/>
            <person name="Wang L."/>
            <person name="Yuan Y."/>
            <person name="Fang M."/>
            <person name="Shi L."/>
            <person name="Lu R."/>
            <person name="Comes H.P."/>
            <person name="Ma Y."/>
            <person name="Chen Y."/>
            <person name="Huang G."/>
            <person name="Zhou Y."/>
            <person name="Zheng Z."/>
            <person name="Qiu Y."/>
        </authorList>
    </citation>
    <scope>NUCLEOTIDE SEQUENCE [LARGE SCALE GENOMIC DNA]</scope>
    <source>
        <strain evidence="16">F231</strain>
    </source>
</reference>
<dbReference type="InterPro" id="IPR057289">
    <property type="entry name" value="Rab1/Ypt1"/>
</dbReference>
<dbReference type="GO" id="GO:0003924">
    <property type="term" value="F:GTPase activity"/>
    <property type="evidence" value="ECO:0007669"/>
    <property type="project" value="InterPro"/>
</dbReference>
<keyword evidence="7" id="KW-0342">GTP-binding</keyword>
<keyword evidence="17" id="KW-1185">Reference proteome</keyword>
<dbReference type="PROSITE" id="PS51419">
    <property type="entry name" value="RAB"/>
    <property type="match status" value="1"/>
</dbReference>
<dbReference type="SMART" id="SM00175">
    <property type="entry name" value="RAB"/>
    <property type="match status" value="1"/>
</dbReference>
<dbReference type="Pfam" id="PF00071">
    <property type="entry name" value="Ras"/>
    <property type="match status" value="1"/>
</dbReference>
<dbReference type="CDD" id="cd01869">
    <property type="entry name" value="Rab1_Ypt1"/>
    <property type="match status" value="1"/>
</dbReference>